<keyword evidence="1" id="KW-0472">Membrane</keyword>
<keyword evidence="1" id="KW-0812">Transmembrane</keyword>
<feature type="transmembrane region" description="Helical" evidence="1">
    <location>
        <begin position="55"/>
        <end position="71"/>
    </location>
</feature>
<dbReference type="OMA" id="WLNCMNV"/>
<keyword evidence="3" id="KW-1185">Reference proteome</keyword>
<dbReference type="RefSeq" id="XP_016610070.1">
    <property type="nucleotide sequence ID" value="XM_016750819.1"/>
</dbReference>
<evidence type="ECO:0000256" key="1">
    <source>
        <dbReference type="SAM" id="Phobius"/>
    </source>
</evidence>
<reference evidence="2 3" key="1">
    <citation type="submission" date="2009-08" db="EMBL/GenBank/DDBJ databases">
        <title>The Genome Sequence of Spizellomyces punctatus strain DAOM BR117.</title>
        <authorList>
            <consortium name="The Broad Institute Genome Sequencing Platform"/>
            <person name="Russ C."/>
            <person name="Cuomo C."/>
            <person name="Shea T."/>
            <person name="Young S.K."/>
            <person name="Zeng Q."/>
            <person name="Koehrsen M."/>
            <person name="Haas B."/>
            <person name="Borodovsky M."/>
            <person name="Guigo R."/>
            <person name="Alvarado L."/>
            <person name="Berlin A."/>
            <person name="Bochicchio J."/>
            <person name="Borenstein D."/>
            <person name="Chapman S."/>
            <person name="Chen Z."/>
            <person name="Engels R."/>
            <person name="Freedman E."/>
            <person name="Gellesch M."/>
            <person name="Goldberg J."/>
            <person name="Griggs A."/>
            <person name="Gujja S."/>
            <person name="Heiman D."/>
            <person name="Hepburn T."/>
            <person name="Howarth C."/>
            <person name="Jen D."/>
            <person name="Larson L."/>
            <person name="Lewis B."/>
            <person name="Mehta T."/>
            <person name="Park D."/>
            <person name="Pearson M."/>
            <person name="Roberts A."/>
            <person name="Saif S."/>
            <person name="Shenoy N."/>
            <person name="Sisk P."/>
            <person name="Stolte C."/>
            <person name="Sykes S."/>
            <person name="Thomson T."/>
            <person name="Walk T."/>
            <person name="White J."/>
            <person name="Yandava C."/>
            <person name="Burger G."/>
            <person name="Gray M.W."/>
            <person name="Holland P.W.H."/>
            <person name="King N."/>
            <person name="Lang F.B.F."/>
            <person name="Roger A.J."/>
            <person name="Ruiz-Trillo I."/>
            <person name="Lander E."/>
            <person name="Nusbaum C."/>
        </authorList>
    </citation>
    <scope>NUCLEOTIDE SEQUENCE [LARGE SCALE GENOMIC DNA]</scope>
    <source>
        <strain evidence="2 3">DAOM BR117</strain>
    </source>
</reference>
<feature type="transmembrane region" description="Helical" evidence="1">
    <location>
        <begin position="22"/>
        <end position="43"/>
    </location>
</feature>
<dbReference type="Proteomes" id="UP000053201">
    <property type="component" value="Unassembled WGS sequence"/>
</dbReference>
<feature type="transmembrane region" description="Helical" evidence="1">
    <location>
        <begin position="251"/>
        <end position="267"/>
    </location>
</feature>
<feature type="transmembrane region" description="Helical" evidence="1">
    <location>
        <begin position="171"/>
        <end position="190"/>
    </location>
</feature>
<dbReference type="GeneID" id="27686113"/>
<dbReference type="AlphaFoldDB" id="A0A0L0HKN4"/>
<dbReference type="InParanoid" id="A0A0L0HKN4"/>
<evidence type="ECO:0008006" key="4">
    <source>
        <dbReference type="Google" id="ProtNLM"/>
    </source>
</evidence>
<dbReference type="OrthoDB" id="2097319at2759"/>
<feature type="transmembrane region" description="Helical" evidence="1">
    <location>
        <begin position="211"/>
        <end position="231"/>
    </location>
</feature>
<feature type="transmembrane region" description="Helical" evidence="1">
    <location>
        <begin position="130"/>
        <end position="151"/>
    </location>
</feature>
<evidence type="ECO:0000313" key="3">
    <source>
        <dbReference type="Proteomes" id="UP000053201"/>
    </source>
</evidence>
<name>A0A0L0HKN4_SPIPD</name>
<dbReference type="eggNOG" id="ENOG502SU48">
    <property type="taxonomic scope" value="Eukaryota"/>
</dbReference>
<proteinExistence type="predicted"/>
<dbReference type="VEuPathDB" id="FungiDB:SPPG_02534"/>
<accession>A0A0L0HKN4</accession>
<evidence type="ECO:0000313" key="2">
    <source>
        <dbReference type="EMBL" id="KND02031.1"/>
    </source>
</evidence>
<keyword evidence="1" id="KW-1133">Transmembrane helix</keyword>
<gene>
    <name evidence="2" type="ORF">SPPG_02534</name>
</gene>
<dbReference type="EMBL" id="KQ257453">
    <property type="protein sequence ID" value="KND02031.1"/>
    <property type="molecule type" value="Genomic_DNA"/>
</dbReference>
<sequence length="344" mass="39063">MSTDEPVIPQRDWQVATTADHVAIWIGTGIWCIDVIAVVYAIINYRYPPLKAKQVHLIAVALVASILWWIGNLQATGALGHVGIFRICLLWGVWVQAIFGVQLLLTVLVYRLYKLHRILIQEKPARGWQFWTTVLIFWLPMPIIGLAAHVLGEQRTIYYHAENDWCQWAPIYKYAMLPLPIVGLSFLLWLNIALRNTRKSFNEYREQRIGFIVSLIVLVSYTLVDGVFVVANKLVWARVLQASLVLLAGNIYFWVMLGGPLFGFTFAREAYLEKFRKGLTLSALNKLSEPWRGKTGMTNATTRQTSQPSALKLPDGFDARFSMPSPTEFEGGTSELRLMRADHG</sequence>
<feature type="transmembrane region" description="Helical" evidence="1">
    <location>
        <begin position="83"/>
        <end position="110"/>
    </location>
</feature>
<organism evidence="2 3">
    <name type="scientific">Spizellomyces punctatus (strain DAOM BR117)</name>
    <dbReference type="NCBI Taxonomy" id="645134"/>
    <lineage>
        <taxon>Eukaryota</taxon>
        <taxon>Fungi</taxon>
        <taxon>Fungi incertae sedis</taxon>
        <taxon>Chytridiomycota</taxon>
        <taxon>Chytridiomycota incertae sedis</taxon>
        <taxon>Chytridiomycetes</taxon>
        <taxon>Spizellomycetales</taxon>
        <taxon>Spizellomycetaceae</taxon>
        <taxon>Spizellomyces</taxon>
    </lineage>
</organism>
<protein>
    <recommendedName>
        <fullName evidence="4">G-protein coupled receptors family 2 profile 2 domain-containing protein</fullName>
    </recommendedName>
</protein>